<evidence type="ECO:0000313" key="2">
    <source>
        <dbReference type="Proteomes" id="UP000217083"/>
    </source>
</evidence>
<protein>
    <submittedName>
        <fullName evidence="1">Uncharacterized protein</fullName>
    </submittedName>
</protein>
<keyword evidence="2" id="KW-1185">Reference proteome</keyword>
<proteinExistence type="predicted"/>
<accession>A0A263BZ09</accession>
<name>A0A263BZ09_9BACI</name>
<dbReference type="AlphaFoldDB" id="A0A263BZ09"/>
<sequence>MENKLREVLVILEKLNSKANIVTKDDFIEQYDNLNDFKLLSKSLDELLVESNTVNLNDGNQVEEMVFELHRILTTFEWHFTEIRDLNIKIIKEYKDKISKN</sequence>
<reference evidence="2" key="1">
    <citation type="submission" date="2017-08" db="EMBL/GenBank/DDBJ databases">
        <authorList>
            <person name="Huang Z."/>
        </authorList>
    </citation>
    <scope>NUCLEOTIDE SEQUENCE [LARGE SCALE GENOMIC DNA]</scope>
    <source>
        <strain evidence="2">SA5d-4</strain>
    </source>
</reference>
<gene>
    <name evidence="1" type="ORF">CIB95_02215</name>
</gene>
<dbReference type="EMBL" id="NPIA01000001">
    <property type="protein sequence ID" value="OZM58406.1"/>
    <property type="molecule type" value="Genomic_DNA"/>
</dbReference>
<dbReference type="Proteomes" id="UP000217083">
    <property type="component" value="Unassembled WGS sequence"/>
</dbReference>
<organism evidence="1 2">
    <name type="scientific">Lottiidibacillus patelloidae</name>
    <dbReference type="NCBI Taxonomy" id="2670334"/>
    <lineage>
        <taxon>Bacteria</taxon>
        <taxon>Bacillati</taxon>
        <taxon>Bacillota</taxon>
        <taxon>Bacilli</taxon>
        <taxon>Bacillales</taxon>
        <taxon>Bacillaceae</taxon>
        <taxon>Lottiidibacillus</taxon>
    </lineage>
</organism>
<comment type="caution">
    <text evidence="1">The sequence shown here is derived from an EMBL/GenBank/DDBJ whole genome shotgun (WGS) entry which is preliminary data.</text>
</comment>
<reference evidence="1 2" key="2">
    <citation type="submission" date="2017-09" db="EMBL/GenBank/DDBJ databases">
        <title>Bacillus patelloidae sp. nov., isolated from the intestinal tract of a marine limpet.</title>
        <authorList>
            <person name="Liu R."/>
            <person name="Dong C."/>
            <person name="Shao Z."/>
        </authorList>
    </citation>
    <scope>NUCLEOTIDE SEQUENCE [LARGE SCALE GENOMIC DNA]</scope>
    <source>
        <strain evidence="1 2">SA5d-4</strain>
    </source>
</reference>
<evidence type="ECO:0000313" key="1">
    <source>
        <dbReference type="EMBL" id="OZM58406.1"/>
    </source>
</evidence>
<dbReference type="RefSeq" id="WP_094921252.1">
    <property type="nucleotide sequence ID" value="NZ_NPIA01000001.1"/>
</dbReference>